<dbReference type="NCBIfam" id="TIGR02532">
    <property type="entry name" value="IV_pilin_GFxxxE"/>
    <property type="match status" value="1"/>
</dbReference>
<dbReference type="AlphaFoldDB" id="A0A518B0A2"/>
<evidence type="ECO:0000313" key="3">
    <source>
        <dbReference type="EMBL" id="QDU60408.1"/>
    </source>
</evidence>
<dbReference type="KEGG" id="knv:Pan216_12470"/>
<dbReference type="Pfam" id="PF07596">
    <property type="entry name" value="SBP_bac_10"/>
    <property type="match status" value="1"/>
</dbReference>
<dbReference type="EMBL" id="CP036279">
    <property type="protein sequence ID" value="QDU60408.1"/>
    <property type="molecule type" value="Genomic_DNA"/>
</dbReference>
<keyword evidence="1" id="KW-1133">Transmembrane helix</keyword>
<organism evidence="3 4">
    <name type="scientific">Kolteria novifilia</name>
    <dbReference type="NCBI Taxonomy" id="2527975"/>
    <lineage>
        <taxon>Bacteria</taxon>
        <taxon>Pseudomonadati</taxon>
        <taxon>Planctomycetota</taxon>
        <taxon>Planctomycetia</taxon>
        <taxon>Kolteriales</taxon>
        <taxon>Kolteriaceae</taxon>
        <taxon>Kolteria</taxon>
    </lineage>
</organism>
<dbReference type="InterPro" id="IPR012902">
    <property type="entry name" value="N_methyl_site"/>
</dbReference>
<gene>
    <name evidence="3" type="ORF">Pan216_12470</name>
</gene>
<keyword evidence="4" id="KW-1185">Reference proteome</keyword>
<protein>
    <recommendedName>
        <fullName evidence="2">DUF1559 domain-containing protein</fullName>
    </recommendedName>
</protein>
<dbReference type="SUPFAM" id="SSF54523">
    <property type="entry name" value="Pili subunits"/>
    <property type="match status" value="1"/>
</dbReference>
<dbReference type="InterPro" id="IPR011453">
    <property type="entry name" value="DUF1559"/>
</dbReference>
<keyword evidence="1" id="KW-0472">Membrane</keyword>
<dbReference type="InterPro" id="IPR045584">
    <property type="entry name" value="Pilin-like"/>
</dbReference>
<dbReference type="PANTHER" id="PTHR30093:SF2">
    <property type="entry name" value="TYPE II SECRETION SYSTEM PROTEIN H"/>
    <property type="match status" value="1"/>
</dbReference>
<dbReference type="Gene3D" id="3.30.700.10">
    <property type="entry name" value="Glycoprotein, Type 4 Pilin"/>
    <property type="match status" value="1"/>
</dbReference>
<dbReference type="NCBIfam" id="TIGR04294">
    <property type="entry name" value="pre_pil_HX9DG"/>
    <property type="match status" value="1"/>
</dbReference>
<dbReference type="OrthoDB" id="270727at2"/>
<dbReference type="InterPro" id="IPR027558">
    <property type="entry name" value="Pre_pil_HX9DG_C"/>
</dbReference>
<keyword evidence="1" id="KW-0812">Transmembrane</keyword>
<dbReference type="PANTHER" id="PTHR30093">
    <property type="entry name" value="GENERAL SECRETION PATHWAY PROTEIN G"/>
    <property type="match status" value="1"/>
</dbReference>
<dbReference type="Pfam" id="PF07963">
    <property type="entry name" value="N_methyl"/>
    <property type="match status" value="1"/>
</dbReference>
<evidence type="ECO:0000256" key="1">
    <source>
        <dbReference type="SAM" id="Phobius"/>
    </source>
</evidence>
<sequence length="345" mass="36863">MRTTHCRVRAFTLIELLVVIAIIGLLVALLLPAIQQAREAARRASCLNNIKQIALAAQNYESSHGFYVPGRITTHAEPITSNTADILHGGMETTWLPFLFPYMDGLAAAEAFNYETGTFGARPVGGPYNVAGINANYTLMQKALSNFLCPSDGDVVFKLDPTYAGAAGLSAVASIPFSRCNYAGSWGNTDWGQDSDFTPNLDSALGHLPVPLAAFTDGTSKTVCYSEVIQGGENDLRGFAWVSAPGAGTFMTRYTPNGTEDFYGEATGAGDGMPRSFFCDNNPPDLLCYSVNSDKNSFAGARSRHPGGVNAAFVDGSARFISSNIDGEVWIFINSINGNEIVSDF</sequence>
<dbReference type="Proteomes" id="UP000317093">
    <property type="component" value="Chromosome"/>
</dbReference>
<accession>A0A518B0A2</accession>
<dbReference type="RefSeq" id="WP_145263696.1">
    <property type="nucleotide sequence ID" value="NZ_CP036279.1"/>
</dbReference>
<reference evidence="3 4" key="1">
    <citation type="submission" date="2019-02" db="EMBL/GenBank/DDBJ databases">
        <title>Deep-cultivation of Planctomycetes and their phenomic and genomic characterization uncovers novel biology.</title>
        <authorList>
            <person name="Wiegand S."/>
            <person name="Jogler M."/>
            <person name="Boedeker C."/>
            <person name="Pinto D."/>
            <person name="Vollmers J."/>
            <person name="Rivas-Marin E."/>
            <person name="Kohn T."/>
            <person name="Peeters S.H."/>
            <person name="Heuer A."/>
            <person name="Rast P."/>
            <person name="Oberbeckmann S."/>
            <person name="Bunk B."/>
            <person name="Jeske O."/>
            <person name="Meyerdierks A."/>
            <person name="Storesund J.E."/>
            <person name="Kallscheuer N."/>
            <person name="Luecker S."/>
            <person name="Lage O.M."/>
            <person name="Pohl T."/>
            <person name="Merkel B.J."/>
            <person name="Hornburger P."/>
            <person name="Mueller R.-W."/>
            <person name="Bruemmer F."/>
            <person name="Labrenz M."/>
            <person name="Spormann A.M."/>
            <person name="Op den Camp H."/>
            <person name="Overmann J."/>
            <person name="Amann R."/>
            <person name="Jetten M.S.M."/>
            <person name="Mascher T."/>
            <person name="Medema M.H."/>
            <person name="Devos D.P."/>
            <person name="Kaster A.-K."/>
            <person name="Ovreas L."/>
            <person name="Rohde M."/>
            <person name="Galperin M.Y."/>
            <person name="Jogler C."/>
        </authorList>
    </citation>
    <scope>NUCLEOTIDE SEQUENCE [LARGE SCALE GENOMIC DNA]</scope>
    <source>
        <strain evidence="3 4">Pan216</strain>
    </source>
</reference>
<evidence type="ECO:0000313" key="4">
    <source>
        <dbReference type="Proteomes" id="UP000317093"/>
    </source>
</evidence>
<name>A0A518B0A2_9BACT</name>
<feature type="domain" description="DUF1559" evidence="2">
    <location>
        <begin position="35"/>
        <end position="327"/>
    </location>
</feature>
<evidence type="ECO:0000259" key="2">
    <source>
        <dbReference type="Pfam" id="PF07596"/>
    </source>
</evidence>
<proteinExistence type="predicted"/>
<feature type="transmembrane region" description="Helical" evidence="1">
    <location>
        <begin position="12"/>
        <end position="34"/>
    </location>
</feature>